<proteinExistence type="predicted"/>
<gene>
    <name evidence="1" type="ORF">GPECTOR_15g463</name>
</gene>
<dbReference type="EMBL" id="LSYV01000016">
    <property type="protein sequence ID" value="KXZ50778.1"/>
    <property type="molecule type" value="Genomic_DNA"/>
</dbReference>
<keyword evidence="2" id="KW-1185">Reference proteome</keyword>
<evidence type="ECO:0000313" key="2">
    <source>
        <dbReference type="Proteomes" id="UP000075714"/>
    </source>
</evidence>
<organism evidence="1 2">
    <name type="scientific">Gonium pectorale</name>
    <name type="common">Green alga</name>
    <dbReference type="NCBI Taxonomy" id="33097"/>
    <lineage>
        <taxon>Eukaryota</taxon>
        <taxon>Viridiplantae</taxon>
        <taxon>Chlorophyta</taxon>
        <taxon>core chlorophytes</taxon>
        <taxon>Chlorophyceae</taxon>
        <taxon>CS clade</taxon>
        <taxon>Chlamydomonadales</taxon>
        <taxon>Volvocaceae</taxon>
        <taxon>Gonium</taxon>
    </lineage>
</organism>
<name>A0A150GLX9_GONPE</name>
<dbReference type="OrthoDB" id="533752at2759"/>
<evidence type="ECO:0000313" key="1">
    <source>
        <dbReference type="EMBL" id="KXZ50778.1"/>
    </source>
</evidence>
<accession>A0A150GLX9</accession>
<dbReference type="AlphaFoldDB" id="A0A150GLX9"/>
<sequence length="148" mass="16064">MHAMQAEFQQLCAEHRVHEQLQALEPADGVLASTSRASPSPLQLRMMATGERSPAIVATGVDAKGASADVACRAEAAARLHALRQEAAYLQDMVERARSTEARLVEALALRQGNIDKMAATYNRVVSDVKQVYDITRVWPKAPQLGGK</sequence>
<reference evidence="2" key="1">
    <citation type="journal article" date="2016" name="Nat. Commun.">
        <title>The Gonium pectorale genome demonstrates co-option of cell cycle regulation during the evolution of multicellularity.</title>
        <authorList>
            <person name="Hanschen E.R."/>
            <person name="Marriage T.N."/>
            <person name="Ferris P.J."/>
            <person name="Hamaji T."/>
            <person name="Toyoda A."/>
            <person name="Fujiyama A."/>
            <person name="Neme R."/>
            <person name="Noguchi H."/>
            <person name="Minakuchi Y."/>
            <person name="Suzuki M."/>
            <person name="Kawai-Toyooka H."/>
            <person name="Smith D.R."/>
            <person name="Sparks H."/>
            <person name="Anderson J."/>
            <person name="Bakaric R."/>
            <person name="Luria V."/>
            <person name="Karger A."/>
            <person name="Kirschner M.W."/>
            <person name="Durand P.M."/>
            <person name="Michod R.E."/>
            <person name="Nozaki H."/>
            <person name="Olson B.J."/>
        </authorList>
    </citation>
    <scope>NUCLEOTIDE SEQUENCE [LARGE SCALE GENOMIC DNA]</scope>
    <source>
        <strain evidence="2">NIES-2863</strain>
    </source>
</reference>
<protein>
    <submittedName>
        <fullName evidence="1">Uncharacterized protein</fullName>
    </submittedName>
</protein>
<dbReference type="Proteomes" id="UP000075714">
    <property type="component" value="Unassembled WGS sequence"/>
</dbReference>
<comment type="caution">
    <text evidence="1">The sequence shown here is derived from an EMBL/GenBank/DDBJ whole genome shotgun (WGS) entry which is preliminary data.</text>
</comment>